<accession>A0A4Z0QI81</accession>
<evidence type="ECO:0000313" key="3">
    <source>
        <dbReference type="Proteomes" id="UP000298471"/>
    </source>
</evidence>
<dbReference type="Proteomes" id="UP000298471">
    <property type="component" value="Unassembled WGS sequence"/>
</dbReference>
<dbReference type="EMBL" id="SRMB01000001">
    <property type="protein sequence ID" value="TGE29777.1"/>
    <property type="molecule type" value="Genomic_DNA"/>
</dbReference>
<sequence length="70" mass="8313">MIQDSDCQDFIEIQARFTVHIGQGGVREETVTVEVPAHWDQLSDNQKREYLFDDWKEWAYQYVDGSYDPI</sequence>
<evidence type="ECO:0000259" key="1">
    <source>
        <dbReference type="Pfam" id="PF23768"/>
    </source>
</evidence>
<protein>
    <recommendedName>
        <fullName evidence="1">DUF7167 domain-containing protein</fullName>
    </recommendedName>
</protein>
<organism evidence="2 3">
    <name type="scientific">Hymenobacter metallicola</name>
    <dbReference type="NCBI Taxonomy" id="2563114"/>
    <lineage>
        <taxon>Bacteria</taxon>
        <taxon>Pseudomonadati</taxon>
        <taxon>Bacteroidota</taxon>
        <taxon>Cytophagia</taxon>
        <taxon>Cytophagales</taxon>
        <taxon>Hymenobacteraceae</taxon>
        <taxon>Hymenobacter</taxon>
    </lineage>
</organism>
<reference evidence="2 3" key="1">
    <citation type="submission" date="2019-04" db="EMBL/GenBank/DDBJ databases">
        <authorList>
            <person name="Feng G."/>
            <person name="Zhang J."/>
            <person name="Zhu H."/>
        </authorList>
    </citation>
    <scope>NUCLEOTIDE SEQUENCE [LARGE SCALE GENOMIC DNA]</scope>
    <source>
        <strain evidence="2 3">9PBR-1</strain>
    </source>
</reference>
<proteinExistence type="predicted"/>
<dbReference type="InterPro" id="IPR055591">
    <property type="entry name" value="DUF7167"/>
</dbReference>
<gene>
    <name evidence="2" type="ORF">E5K02_10045</name>
</gene>
<evidence type="ECO:0000313" key="2">
    <source>
        <dbReference type="EMBL" id="TGE29777.1"/>
    </source>
</evidence>
<keyword evidence="3" id="KW-1185">Reference proteome</keyword>
<name>A0A4Z0QI81_9BACT</name>
<feature type="domain" description="DUF7167" evidence="1">
    <location>
        <begin position="14"/>
        <end position="70"/>
    </location>
</feature>
<dbReference type="Pfam" id="PF23768">
    <property type="entry name" value="DUF7167"/>
    <property type="match status" value="1"/>
</dbReference>
<comment type="caution">
    <text evidence="2">The sequence shown here is derived from an EMBL/GenBank/DDBJ whole genome shotgun (WGS) entry which is preliminary data.</text>
</comment>
<dbReference type="AlphaFoldDB" id="A0A4Z0QI81"/>